<dbReference type="EMBL" id="KM982402">
    <property type="protein sequence ID" value="AKI79990.1"/>
    <property type="molecule type" value="Genomic_DNA"/>
</dbReference>
<proteinExistence type="predicted"/>
<reference evidence="1 2" key="1">
    <citation type="submission" date="2014-10" db="EMBL/GenBank/DDBJ databases">
        <title>Pan-genome analysis of Brazilian lineage A amoebal mimiviruses.</title>
        <authorList>
            <person name="Assis F.L."/>
            <person name="Abrahao J.S."/>
            <person name="Kroon E.G."/>
            <person name="Dornas F.P."/>
            <person name="Andrade K.R."/>
            <person name="Borato P.V.M."/>
            <person name="Pilotto M.R."/>
            <person name="Benamar S."/>
            <person name="LaScola B."/>
            <person name="Colson P."/>
        </authorList>
    </citation>
    <scope>NUCLEOTIDE SEQUENCE [LARGE SCALE GENOMIC DNA]</scope>
    <source>
        <strain evidence="1 2">Kroon</strain>
    </source>
</reference>
<dbReference type="KEGG" id="vg:80513788"/>
<dbReference type="Proteomes" id="UP000240461">
    <property type="component" value="Segment"/>
</dbReference>
<evidence type="ECO:0000313" key="1">
    <source>
        <dbReference type="EMBL" id="AKI79990.1"/>
    </source>
</evidence>
<accession>A0A0G2Y2I7</accession>
<protein>
    <submittedName>
        <fullName evidence="1">Uncharacterized protein</fullName>
    </submittedName>
</protein>
<sequence length="334" mass="38367">MGINSVYSKPISEIEFASAMNSVKNRFGVDENEWYIYLESEDYIYDQRLIEKGMEPKHSDTHRKFPKIIKNGQIDIDNIGDDFMLPDPIALIKEWQSSPNSWEKKVVSIMKTLGDFKNVIKILDIGSSNDCINPVSSGLTRPLEGREKIVGDIVQNLISRMSTIGTSDKNKSRQYQQEINTIVATYNSFHPVWSFVKLSKLNYWSKEIEVPFIRKGNRAINDINVNLRPSEDLKVSPTNKQFSQGYIPYLINKMVLGDIPNEIAAIVFNNTIVIDGLNLSEGQRLRAVLLSGNNRDSFDNGCIFKCKHFLENFFRENTIKEYNYTRYVKISIPK</sequence>
<evidence type="ECO:0000313" key="2">
    <source>
        <dbReference type="Proteomes" id="UP000240461"/>
    </source>
</evidence>
<keyword evidence="2" id="KW-1185">Reference proteome</keyword>
<name>A0A0G2Y2I7_9VIRU</name>
<organism evidence="1 2">
    <name type="scientific">Acanthamoeba polyphaga mimivirus Kroon</name>
    <dbReference type="NCBI Taxonomy" id="3069720"/>
    <lineage>
        <taxon>Viruses</taxon>
        <taxon>Varidnaviria</taxon>
        <taxon>Bamfordvirae</taxon>
        <taxon>Nucleocytoviricota</taxon>
        <taxon>Megaviricetes</taxon>
        <taxon>Imitervirales</taxon>
        <taxon>Mimiviridae</taxon>
        <taxon>Megamimivirinae</taxon>
        <taxon>Mimivirus</taxon>
        <taxon>Mimivirus lagoaense</taxon>
    </lineage>
</organism>